<feature type="domain" description="DUF5671" evidence="2">
    <location>
        <begin position="37"/>
        <end position="170"/>
    </location>
</feature>
<dbReference type="InterPro" id="IPR043728">
    <property type="entry name" value="DUF5671"/>
</dbReference>
<protein>
    <recommendedName>
        <fullName evidence="2">DUF5671 domain-containing protein</fullName>
    </recommendedName>
</protein>
<proteinExistence type="predicted"/>
<feature type="transmembrane region" description="Helical" evidence="1">
    <location>
        <begin position="153"/>
        <end position="172"/>
    </location>
</feature>
<feature type="transmembrane region" description="Helical" evidence="1">
    <location>
        <begin position="38"/>
        <end position="61"/>
    </location>
</feature>
<evidence type="ECO:0000256" key="1">
    <source>
        <dbReference type="SAM" id="Phobius"/>
    </source>
</evidence>
<evidence type="ECO:0000259" key="2">
    <source>
        <dbReference type="Pfam" id="PF18920"/>
    </source>
</evidence>
<feature type="transmembrane region" description="Helical" evidence="1">
    <location>
        <begin position="120"/>
        <end position="141"/>
    </location>
</feature>
<dbReference type="AlphaFoldDB" id="A0A2H0KE01"/>
<evidence type="ECO:0000313" key="4">
    <source>
        <dbReference type="Proteomes" id="UP000229342"/>
    </source>
</evidence>
<keyword evidence="1" id="KW-0812">Transmembrane</keyword>
<feature type="transmembrane region" description="Helical" evidence="1">
    <location>
        <begin position="188"/>
        <end position="209"/>
    </location>
</feature>
<accession>A0A2H0KE01</accession>
<dbReference type="Proteomes" id="UP000229342">
    <property type="component" value="Unassembled WGS sequence"/>
</dbReference>
<dbReference type="Pfam" id="PF18920">
    <property type="entry name" value="DUF5671"/>
    <property type="match status" value="1"/>
</dbReference>
<evidence type="ECO:0000313" key="3">
    <source>
        <dbReference type="EMBL" id="PIQ68823.1"/>
    </source>
</evidence>
<comment type="caution">
    <text evidence="3">The sequence shown here is derived from an EMBL/GenBank/DDBJ whole genome shotgun (WGS) entry which is preliminary data.</text>
</comment>
<gene>
    <name evidence="3" type="ORF">COV91_01980</name>
</gene>
<sequence length="336" mass="37817">MRTSTPSRGHTLSGVASFLSKIWYAVFMQKPTMTPKDFFLYAGAMVALYWSSGSLIALLFAISNSLFPDTLGTFDPYSSGIRFAVASLVVVFPISLFLFKKIKSDVQAHPEKVQLSVRHWFFALTIFITAVALIGDGIYLLNTFLGGEVTARFISKVLSVLVVAGLVFWYSFTEFRADTEHPARNQTVFMYGTPVFILVVIIYGFTVMGSPTTARNLRMDADRVRDIETIQWQVVNFWQQKERFPKVLQELEDPISGYRNPLDPNTGLPFEYTLGEGLTFSLCATFELPAPKTPKNATNPYLQDRAGQSFEHDAGYTCFERTIDPELYPAKPLLVR</sequence>
<dbReference type="EMBL" id="PCVG01000024">
    <property type="protein sequence ID" value="PIQ68823.1"/>
    <property type="molecule type" value="Genomic_DNA"/>
</dbReference>
<keyword evidence="1" id="KW-1133">Transmembrane helix</keyword>
<feature type="transmembrane region" description="Helical" evidence="1">
    <location>
        <begin position="81"/>
        <end position="99"/>
    </location>
</feature>
<name>A0A2H0KE01_9BACT</name>
<organism evidence="3 4">
    <name type="scientific">Candidatus Taylorbacteria bacterium CG11_big_fil_rev_8_21_14_0_20_46_11</name>
    <dbReference type="NCBI Taxonomy" id="1975025"/>
    <lineage>
        <taxon>Bacteria</taxon>
        <taxon>Candidatus Tayloriibacteriota</taxon>
    </lineage>
</organism>
<keyword evidence="1" id="KW-0472">Membrane</keyword>
<reference evidence="3 4" key="1">
    <citation type="submission" date="2017-09" db="EMBL/GenBank/DDBJ databases">
        <title>Depth-based differentiation of microbial function through sediment-hosted aquifers and enrichment of novel symbionts in the deep terrestrial subsurface.</title>
        <authorList>
            <person name="Probst A.J."/>
            <person name="Ladd B."/>
            <person name="Jarett J.K."/>
            <person name="Geller-Mcgrath D.E."/>
            <person name="Sieber C.M."/>
            <person name="Emerson J.B."/>
            <person name="Anantharaman K."/>
            <person name="Thomas B.C."/>
            <person name="Malmstrom R."/>
            <person name="Stieglmeier M."/>
            <person name="Klingl A."/>
            <person name="Woyke T."/>
            <person name="Ryan C.M."/>
            <person name="Banfield J.F."/>
        </authorList>
    </citation>
    <scope>NUCLEOTIDE SEQUENCE [LARGE SCALE GENOMIC DNA]</scope>
    <source>
        <strain evidence="3">CG11_big_fil_rev_8_21_14_0_20_46_11</strain>
    </source>
</reference>